<evidence type="ECO:0000313" key="8">
    <source>
        <dbReference type="Proteomes" id="UP000027138"/>
    </source>
</evidence>
<dbReference type="InterPro" id="IPR002182">
    <property type="entry name" value="NB-ARC"/>
</dbReference>
<proteinExistence type="inferred from homology"/>
<keyword evidence="3" id="KW-0611">Plant defense</keyword>
<feature type="domain" description="R13L1/DRL21-like LRR repeat region" evidence="6">
    <location>
        <begin position="561"/>
        <end position="625"/>
    </location>
</feature>
<evidence type="ECO:0000256" key="3">
    <source>
        <dbReference type="ARBA" id="ARBA00022821"/>
    </source>
</evidence>
<dbReference type="GO" id="GO:0043531">
    <property type="term" value="F:ADP binding"/>
    <property type="evidence" value="ECO:0007669"/>
    <property type="project" value="InterPro"/>
</dbReference>
<dbReference type="GO" id="GO:0006952">
    <property type="term" value="P:defense response"/>
    <property type="evidence" value="ECO:0007669"/>
    <property type="project" value="UniProtKB-KW"/>
</dbReference>
<evidence type="ECO:0000313" key="7">
    <source>
        <dbReference type="EMBL" id="KDP37107.1"/>
    </source>
</evidence>
<dbReference type="InterPro" id="IPR036388">
    <property type="entry name" value="WH-like_DNA-bd_sf"/>
</dbReference>
<dbReference type="SUPFAM" id="SSF52540">
    <property type="entry name" value="P-loop containing nucleoside triphosphate hydrolases"/>
    <property type="match status" value="1"/>
</dbReference>
<keyword evidence="8" id="KW-1185">Reference proteome</keyword>
<dbReference type="Pfam" id="PF05659">
    <property type="entry name" value="RPW8"/>
    <property type="match status" value="1"/>
</dbReference>
<dbReference type="Gene3D" id="3.80.10.10">
    <property type="entry name" value="Ribonuclease Inhibitor"/>
    <property type="match status" value="1"/>
</dbReference>
<evidence type="ECO:0008006" key="9">
    <source>
        <dbReference type="Google" id="ProtNLM"/>
    </source>
</evidence>
<dbReference type="EMBL" id="KK914415">
    <property type="protein sequence ID" value="KDP37107.1"/>
    <property type="molecule type" value="Genomic_DNA"/>
</dbReference>
<reference evidence="7 8" key="1">
    <citation type="journal article" date="2014" name="PLoS ONE">
        <title>Global Analysis of Gene Expression Profiles in Physic Nut (Jatropha curcas L.) Seedlings Exposed to Salt Stress.</title>
        <authorList>
            <person name="Zhang L."/>
            <person name="Zhang C."/>
            <person name="Wu P."/>
            <person name="Chen Y."/>
            <person name="Li M."/>
            <person name="Jiang H."/>
            <person name="Wu G."/>
        </authorList>
    </citation>
    <scope>NUCLEOTIDE SEQUENCE [LARGE SCALE GENOMIC DNA]</scope>
    <source>
        <strain evidence="8">cv. GZQX0401</strain>
        <tissue evidence="7">Young leaves</tissue>
    </source>
</reference>
<sequence length="689" mass="77803">MPGFGNLPVEEAVRGLLKAVEDAKEEINTYGTIFERMESTLKSIIRITERIEGFDGVFGDSAEEAVRLIVDIKNGKVLVRHCSSVRRRLCPCCFKAPDCREDLTQLLNSVERLFSLIQARETSNALNITEEMTIPKFTDGDIHRKEKVKEIVFSRMSNKVPELVVGLDASPLMEIKEKLFEDHQSVIVLSAPGGYGKTTLAKIICQDEEVKGKFHDNILFVIVSKVTSLKAIIKQIYEQKGYEMPQLKTNEDAIKGLEQFLKEIGPKPILLVLDDVWSGSEALLENLNFQIDNYKIFVTSRFEFPKLGSTYKLQTLNAIDAMKLFRYSAFQCINENEKSFMQNADLENAAVTACKGVPLALTIVGKSFSGQPGAVWQKRVRVWSESSSGSSQNPDMTSCVVKRSLEALDNEVKDCYMDLGSFPEGQLIPVTALIDIWVELYELHDEDGENSISKLRRLTALDLINLVTRKDANEGDGTYSDHFIMQHDLLRDLVIDLSKLQPMELRKRLIVEINGNKFPEWWTEQVQQPISARLLSISTDTMPRLAEINIDYCKEDLVTFLVGFCGAVHLKKLTITGCNGLTVLPKEIAALVNLEVLRLRSCSNLRELPETIGNLRKLSILDISYCSRIRKLPEQIGELVELRKMHISGCSFLKLPNSIRNLEQLKSVKCDPQTSGLFKYHLPDLIIKY</sequence>
<evidence type="ECO:0000256" key="2">
    <source>
        <dbReference type="ARBA" id="ARBA00022614"/>
    </source>
</evidence>
<dbReference type="AlphaFoldDB" id="A0A067KLS9"/>
<dbReference type="Proteomes" id="UP000027138">
    <property type="component" value="Unassembled WGS sequence"/>
</dbReference>
<dbReference type="PANTHER" id="PTHR36766:SF3">
    <property type="entry name" value="RPW8 DOMAIN-CONTAINING PROTEIN"/>
    <property type="match status" value="1"/>
</dbReference>
<dbReference type="InterPro" id="IPR056789">
    <property type="entry name" value="LRR_R13L1-DRL21"/>
</dbReference>
<dbReference type="InterPro" id="IPR027417">
    <property type="entry name" value="P-loop_NTPase"/>
</dbReference>
<dbReference type="OrthoDB" id="827749at2759"/>
<evidence type="ECO:0000256" key="1">
    <source>
        <dbReference type="ARBA" id="ARBA00008894"/>
    </source>
</evidence>
<gene>
    <name evidence="7" type="ORF">JCGZ_06163</name>
</gene>
<dbReference type="PANTHER" id="PTHR36766">
    <property type="entry name" value="PLANT BROAD-SPECTRUM MILDEW RESISTANCE PROTEIN RPW8"/>
    <property type="match status" value="1"/>
</dbReference>
<evidence type="ECO:0000259" key="5">
    <source>
        <dbReference type="Pfam" id="PF05659"/>
    </source>
</evidence>
<dbReference type="SUPFAM" id="SSF52058">
    <property type="entry name" value="L domain-like"/>
    <property type="match status" value="1"/>
</dbReference>
<comment type="similarity">
    <text evidence="1">Belongs to the disease resistance NB-LRR family.</text>
</comment>
<dbReference type="Pfam" id="PF00931">
    <property type="entry name" value="NB-ARC"/>
    <property type="match status" value="1"/>
</dbReference>
<dbReference type="PRINTS" id="PR00364">
    <property type="entry name" value="DISEASERSIST"/>
</dbReference>
<feature type="domain" description="RPW8" evidence="5">
    <location>
        <begin position="11"/>
        <end position="132"/>
    </location>
</feature>
<dbReference type="Gene3D" id="3.40.50.300">
    <property type="entry name" value="P-loop containing nucleotide triphosphate hydrolases"/>
    <property type="match status" value="1"/>
</dbReference>
<dbReference type="Pfam" id="PF25019">
    <property type="entry name" value="LRR_R13L1-DRL21"/>
    <property type="match status" value="1"/>
</dbReference>
<keyword evidence="2" id="KW-0433">Leucine-rich repeat</keyword>
<accession>A0A067KLS9</accession>
<dbReference type="InterPro" id="IPR032675">
    <property type="entry name" value="LRR_dom_sf"/>
</dbReference>
<evidence type="ECO:0000259" key="6">
    <source>
        <dbReference type="Pfam" id="PF25019"/>
    </source>
</evidence>
<dbReference type="InterPro" id="IPR008808">
    <property type="entry name" value="Powdery_mildew-R_dom"/>
</dbReference>
<evidence type="ECO:0000259" key="4">
    <source>
        <dbReference type="Pfam" id="PF00931"/>
    </source>
</evidence>
<name>A0A067KLS9_JATCU</name>
<organism evidence="7 8">
    <name type="scientific">Jatropha curcas</name>
    <name type="common">Barbados nut</name>
    <dbReference type="NCBI Taxonomy" id="180498"/>
    <lineage>
        <taxon>Eukaryota</taxon>
        <taxon>Viridiplantae</taxon>
        <taxon>Streptophyta</taxon>
        <taxon>Embryophyta</taxon>
        <taxon>Tracheophyta</taxon>
        <taxon>Spermatophyta</taxon>
        <taxon>Magnoliopsida</taxon>
        <taxon>eudicotyledons</taxon>
        <taxon>Gunneridae</taxon>
        <taxon>Pentapetalae</taxon>
        <taxon>rosids</taxon>
        <taxon>fabids</taxon>
        <taxon>Malpighiales</taxon>
        <taxon>Euphorbiaceae</taxon>
        <taxon>Crotonoideae</taxon>
        <taxon>Jatropheae</taxon>
        <taxon>Jatropha</taxon>
    </lineage>
</organism>
<feature type="domain" description="NB-ARC" evidence="4">
    <location>
        <begin position="173"/>
        <end position="302"/>
    </location>
</feature>
<protein>
    <recommendedName>
        <fullName evidence="9">RPW8 domain-containing protein</fullName>
    </recommendedName>
</protein>
<dbReference type="Gene3D" id="1.10.10.10">
    <property type="entry name" value="Winged helix-like DNA-binding domain superfamily/Winged helix DNA-binding domain"/>
    <property type="match status" value="1"/>
</dbReference>